<dbReference type="PROSITE" id="PS01359">
    <property type="entry name" value="ZF_PHD_1"/>
    <property type="match status" value="1"/>
</dbReference>
<reference evidence="6" key="1">
    <citation type="submission" date="2025-05" db="UniProtKB">
        <authorList>
            <consortium name="RefSeq"/>
        </authorList>
    </citation>
    <scope>NUCLEOTIDE SEQUENCE [LARGE SCALE GENOMIC DNA]</scope>
</reference>
<evidence type="ECO:0000256" key="2">
    <source>
        <dbReference type="ARBA" id="ARBA00022771"/>
    </source>
</evidence>
<keyword evidence="1" id="KW-0479">Metal-binding</keyword>
<accession>A0ABM4B1F2</accession>
<evidence type="ECO:0000313" key="7">
    <source>
        <dbReference type="RefSeq" id="XP_065642623.1"/>
    </source>
</evidence>
<dbReference type="PROSITE" id="PS50016">
    <property type="entry name" value="ZF_PHD_2"/>
    <property type="match status" value="1"/>
</dbReference>
<dbReference type="InterPro" id="IPR001965">
    <property type="entry name" value="Znf_PHD"/>
</dbReference>
<dbReference type="SUPFAM" id="SSF57903">
    <property type="entry name" value="FYVE/PHD zinc finger"/>
    <property type="match status" value="1"/>
</dbReference>
<protein>
    <submittedName>
        <fullName evidence="7">Uncharacterized protein LOC136074245</fullName>
    </submittedName>
</protein>
<dbReference type="Pfam" id="PF00628">
    <property type="entry name" value="PHD"/>
    <property type="match status" value="1"/>
</dbReference>
<evidence type="ECO:0000256" key="4">
    <source>
        <dbReference type="PROSITE-ProRule" id="PRU00146"/>
    </source>
</evidence>
<dbReference type="Proteomes" id="UP001652625">
    <property type="component" value="Chromosome 01"/>
</dbReference>
<feature type="domain" description="PHD-type" evidence="5">
    <location>
        <begin position="266"/>
        <end position="313"/>
    </location>
</feature>
<keyword evidence="6" id="KW-1185">Reference proteome</keyword>
<evidence type="ECO:0000256" key="3">
    <source>
        <dbReference type="ARBA" id="ARBA00022833"/>
    </source>
</evidence>
<organism evidence="6 7">
    <name type="scientific">Hydra vulgaris</name>
    <name type="common">Hydra</name>
    <name type="synonym">Hydra attenuata</name>
    <dbReference type="NCBI Taxonomy" id="6087"/>
    <lineage>
        <taxon>Eukaryota</taxon>
        <taxon>Metazoa</taxon>
        <taxon>Cnidaria</taxon>
        <taxon>Hydrozoa</taxon>
        <taxon>Hydroidolina</taxon>
        <taxon>Anthoathecata</taxon>
        <taxon>Aplanulata</taxon>
        <taxon>Hydridae</taxon>
        <taxon>Hydra</taxon>
    </lineage>
</organism>
<keyword evidence="2 4" id="KW-0863">Zinc-finger</keyword>
<dbReference type="InterPro" id="IPR011011">
    <property type="entry name" value="Znf_FYVE_PHD"/>
</dbReference>
<dbReference type="RefSeq" id="XP_065642623.1">
    <property type="nucleotide sequence ID" value="XM_065786551.1"/>
</dbReference>
<dbReference type="Gene3D" id="3.30.40.10">
    <property type="entry name" value="Zinc/RING finger domain, C3HC4 (zinc finger)"/>
    <property type="match status" value="1"/>
</dbReference>
<dbReference type="SMART" id="SM00249">
    <property type="entry name" value="PHD"/>
    <property type="match status" value="1"/>
</dbReference>
<dbReference type="InterPro" id="IPR013083">
    <property type="entry name" value="Znf_RING/FYVE/PHD"/>
</dbReference>
<sequence>MKVNTFISNYRHACSGKVESNAVQNYMFERPGCSSDVESIAVQNYTFERPGFSGEVESNAVQNYMFERPGFSGEVESNTVPNYMFERPGCSGEVKSNVVQNFIVPCKEVRKETGKHKKEIINFNQLDCVSNSIKLSCDTAKIPENQLDFSQIQFPSKFVSRGRPKSIKKKNAVGLHKVQKICLPYKQKTVKEKVHLLLRHLLKGGRPNDVTVVTPADTVDLNLDAKDLPSSLMNEIVVFEILKPFLTAQAWKILRASFLKRKKMKVWNCPVCLLNAPTESIECSSCLEWYHFNCVKVTSKINKNWYCGTCLLNAES</sequence>
<evidence type="ECO:0000256" key="1">
    <source>
        <dbReference type="ARBA" id="ARBA00022723"/>
    </source>
</evidence>
<proteinExistence type="predicted"/>
<dbReference type="GeneID" id="136074245"/>
<dbReference type="InterPro" id="IPR019787">
    <property type="entry name" value="Znf_PHD-finger"/>
</dbReference>
<keyword evidence="3" id="KW-0862">Zinc</keyword>
<evidence type="ECO:0000259" key="5">
    <source>
        <dbReference type="PROSITE" id="PS50016"/>
    </source>
</evidence>
<evidence type="ECO:0000313" key="6">
    <source>
        <dbReference type="Proteomes" id="UP001652625"/>
    </source>
</evidence>
<name>A0ABM4B1F2_HYDVU</name>
<dbReference type="InterPro" id="IPR019786">
    <property type="entry name" value="Zinc_finger_PHD-type_CS"/>
</dbReference>
<reference evidence="7" key="2">
    <citation type="submission" date="2025-08" db="UniProtKB">
        <authorList>
            <consortium name="RefSeq"/>
        </authorList>
    </citation>
    <scope>IDENTIFICATION</scope>
</reference>
<gene>
    <name evidence="7" type="primary">LOC136074245</name>
</gene>